<protein>
    <recommendedName>
        <fullName evidence="5">YvrJ family protein</fullName>
    </recommendedName>
</protein>
<dbReference type="AlphaFoldDB" id="A0A917XUA3"/>
<keyword evidence="4" id="KW-1185">Reference proteome</keyword>
<evidence type="ECO:0000313" key="3">
    <source>
        <dbReference type="EMBL" id="GGN52480.1"/>
    </source>
</evidence>
<dbReference type="Proteomes" id="UP000624041">
    <property type="component" value="Unassembled WGS sequence"/>
</dbReference>
<dbReference type="RefSeq" id="WP_188856130.1">
    <property type="nucleotide sequence ID" value="NZ_BMOS01000004.1"/>
</dbReference>
<comment type="caution">
    <text evidence="3">The sequence shown here is derived from an EMBL/GenBank/DDBJ whole genome shotgun (WGS) entry which is preliminary data.</text>
</comment>
<reference evidence="3" key="2">
    <citation type="submission" date="2020-09" db="EMBL/GenBank/DDBJ databases">
        <authorList>
            <person name="Sun Q."/>
            <person name="Ohkuma M."/>
        </authorList>
    </citation>
    <scope>NUCLEOTIDE SEQUENCE</scope>
    <source>
        <strain evidence="3">JCM 17251</strain>
    </source>
</reference>
<proteinExistence type="predicted"/>
<name>A0A917XUA3_9BACI</name>
<evidence type="ECO:0000256" key="1">
    <source>
        <dbReference type="SAM" id="Coils"/>
    </source>
</evidence>
<keyword evidence="1" id="KW-0175">Coiled coil</keyword>
<accession>A0A917XUA3</accession>
<gene>
    <name evidence="3" type="ORF">GCM10007971_08080</name>
</gene>
<evidence type="ECO:0000313" key="4">
    <source>
        <dbReference type="Proteomes" id="UP000624041"/>
    </source>
</evidence>
<feature type="coiled-coil region" evidence="1">
    <location>
        <begin position="28"/>
        <end position="55"/>
    </location>
</feature>
<reference evidence="3" key="1">
    <citation type="journal article" date="2014" name="Int. J. Syst. Evol. Microbiol.">
        <title>Complete genome sequence of Corynebacterium casei LMG S-19264T (=DSM 44701T), isolated from a smear-ripened cheese.</title>
        <authorList>
            <consortium name="US DOE Joint Genome Institute (JGI-PGF)"/>
            <person name="Walter F."/>
            <person name="Albersmeier A."/>
            <person name="Kalinowski J."/>
            <person name="Ruckert C."/>
        </authorList>
    </citation>
    <scope>NUCLEOTIDE SEQUENCE</scope>
    <source>
        <strain evidence="3">JCM 17251</strain>
    </source>
</reference>
<sequence length="57" mass="6603">MIDISALSGLIDMIENVGFPVIVALFLLIRYEIRMERLEKHSKDLSDTINKLRRDLS</sequence>
<keyword evidence="2" id="KW-1133">Transmembrane helix</keyword>
<organism evidence="3 4">
    <name type="scientific">Oceanobacillus indicireducens</name>
    <dbReference type="NCBI Taxonomy" id="1004261"/>
    <lineage>
        <taxon>Bacteria</taxon>
        <taxon>Bacillati</taxon>
        <taxon>Bacillota</taxon>
        <taxon>Bacilli</taxon>
        <taxon>Bacillales</taxon>
        <taxon>Bacillaceae</taxon>
        <taxon>Oceanobacillus</taxon>
    </lineage>
</organism>
<dbReference type="Pfam" id="PF12841">
    <property type="entry name" value="YvrJ"/>
    <property type="match status" value="1"/>
</dbReference>
<evidence type="ECO:0000256" key="2">
    <source>
        <dbReference type="SAM" id="Phobius"/>
    </source>
</evidence>
<feature type="transmembrane region" description="Helical" evidence="2">
    <location>
        <begin position="17"/>
        <end position="33"/>
    </location>
</feature>
<keyword evidence="2" id="KW-0472">Membrane</keyword>
<dbReference type="InterPro" id="IPR024419">
    <property type="entry name" value="YvrJ"/>
</dbReference>
<evidence type="ECO:0008006" key="5">
    <source>
        <dbReference type="Google" id="ProtNLM"/>
    </source>
</evidence>
<dbReference type="EMBL" id="BMOS01000004">
    <property type="protein sequence ID" value="GGN52480.1"/>
    <property type="molecule type" value="Genomic_DNA"/>
</dbReference>
<keyword evidence="2" id="KW-0812">Transmembrane</keyword>